<dbReference type="SUPFAM" id="SSF55486">
    <property type="entry name" value="Metalloproteases ('zincins'), catalytic domain"/>
    <property type="match status" value="1"/>
</dbReference>
<dbReference type="Pfam" id="PF13582">
    <property type="entry name" value="Reprolysin_3"/>
    <property type="match status" value="1"/>
</dbReference>
<keyword evidence="2" id="KW-1185">Reference proteome</keyword>
<dbReference type="InterPro" id="IPR024079">
    <property type="entry name" value="MetalloPept_cat_dom_sf"/>
</dbReference>
<protein>
    <submittedName>
        <fullName evidence="1">M12 family metallo-peptidase</fullName>
    </submittedName>
</protein>
<name>A0A9E8SC59_9FLAO</name>
<dbReference type="EMBL" id="CP113088">
    <property type="protein sequence ID" value="WAC00948.1"/>
    <property type="molecule type" value="Genomic_DNA"/>
</dbReference>
<dbReference type="GO" id="GO:0008237">
    <property type="term" value="F:metallopeptidase activity"/>
    <property type="evidence" value="ECO:0007669"/>
    <property type="project" value="InterPro"/>
</dbReference>
<dbReference type="RefSeq" id="WP_267675496.1">
    <property type="nucleotide sequence ID" value="NZ_CP113088.1"/>
</dbReference>
<proteinExistence type="predicted"/>
<dbReference type="KEGG" id="lnu:N7U66_12100"/>
<evidence type="ECO:0000313" key="2">
    <source>
        <dbReference type="Proteomes" id="UP001164705"/>
    </source>
</evidence>
<dbReference type="Proteomes" id="UP001164705">
    <property type="component" value="Chromosome"/>
</dbReference>
<dbReference type="Gene3D" id="3.40.390.10">
    <property type="entry name" value="Collagenase (Catalytic Domain)"/>
    <property type="match status" value="1"/>
</dbReference>
<dbReference type="AlphaFoldDB" id="A0A9E8SC59"/>
<gene>
    <name evidence="1" type="ORF">N7U66_12100</name>
</gene>
<reference evidence="1" key="1">
    <citation type="submission" date="2022-11" db="EMBL/GenBank/DDBJ databases">
        <title>Lacinutrix neustonica HL-RS19T sp. nov., isolated from the surface microlayer sample of brackish Lake Shihwa.</title>
        <authorList>
            <person name="Choi J.Y."/>
            <person name="Hwang C.Y."/>
        </authorList>
    </citation>
    <scope>NUCLEOTIDE SEQUENCE</scope>
    <source>
        <strain evidence="1">HL-RS19</strain>
    </source>
</reference>
<accession>A0A9E8SC59</accession>
<evidence type="ECO:0000313" key="1">
    <source>
        <dbReference type="EMBL" id="WAC00948.1"/>
    </source>
</evidence>
<sequence>MFLSAEKGTQFIDPFTKTDNNYIVYSKRDLPALDQYWECHFKDSDYNMDEKTLGDSYLLRDTGDGMLRDFRTAIATTVEYSAFHWAAAGLTAGDTEAAKRTAVMAAIVVTMTRNNFVYERDFSITMTLVANNDLVVFINSDNFSNDNANALINESQTVIDGAIGFPNYDVGHTFSTGGGGLAQLNSPCTGSKARGITGGPSPVGDSYDIDFVAHELGHQFGAPHTFNGNQGNCAGGNRAATNAYEVGSGTTIMAYAGICGSDNVQGNSDAYFHQKSLQMIWDNVSTGNSTCATQTATGNNAPTAEAGNNFVIPISTPYKLTGSSTDPDGTSLHTYTWEQYDLGPAGLPAETNPSGPMVRSFEGTENPTRYIPRLQDLAISGGSTTWEKLASVARSQDFRLTVRDNDTNGGRTAVDNMSTVTVDTAGPFLVTSQNTTGISWTAGATETITWDVAGTTVNGINTASVNILLSSDGGLTYDRTLATNVPNDGSHDITVPGDVYSRIL</sequence>
<organism evidence="1 2">
    <name type="scientific">Lacinutrix neustonica</name>
    <dbReference type="NCBI Taxonomy" id="2980107"/>
    <lineage>
        <taxon>Bacteria</taxon>
        <taxon>Pseudomonadati</taxon>
        <taxon>Bacteroidota</taxon>
        <taxon>Flavobacteriia</taxon>
        <taxon>Flavobacteriales</taxon>
        <taxon>Flavobacteriaceae</taxon>
        <taxon>Lacinutrix</taxon>
    </lineage>
</organism>